<dbReference type="Proteomes" id="UP000317835">
    <property type="component" value="Chromosome"/>
</dbReference>
<keyword evidence="2" id="KW-1185">Reference proteome</keyword>
<proteinExistence type="predicted"/>
<evidence type="ECO:0000313" key="2">
    <source>
        <dbReference type="Proteomes" id="UP000317835"/>
    </source>
</evidence>
<name>A0A518H9K0_9BACT</name>
<reference evidence="1 2" key="1">
    <citation type="submission" date="2019-02" db="EMBL/GenBank/DDBJ databases">
        <title>Deep-cultivation of Planctomycetes and their phenomic and genomic characterization uncovers novel biology.</title>
        <authorList>
            <person name="Wiegand S."/>
            <person name="Jogler M."/>
            <person name="Boedeker C."/>
            <person name="Pinto D."/>
            <person name="Vollmers J."/>
            <person name="Rivas-Marin E."/>
            <person name="Kohn T."/>
            <person name="Peeters S.H."/>
            <person name="Heuer A."/>
            <person name="Rast P."/>
            <person name="Oberbeckmann S."/>
            <person name="Bunk B."/>
            <person name="Jeske O."/>
            <person name="Meyerdierks A."/>
            <person name="Storesund J.E."/>
            <person name="Kallscheuer N."/>
            <person name="Luecker S."/>
            <person name="Lage O.M."/>
            <person name="Pohl T."/>
            <person name="Merkel B.J."/>
            <person name="Hornburger P."/>
            <person name="Mueller R.-W."/>
            <person name="Bruemmer F."/>
            <person name="Labrenz M."/>
            <person name="Spormann A.M."/>
            <person name="Op den Camp H."/>
            <person name="Overmann J."/>
            <person name="Amann R."/>
            <person name="Jetten M.S.M."/>
            <person name="Mascher T."/>
            <person name="Medema M.H."/>
            <person name="Devos D.P."/>
            <person name="Kaster A.-K."/>
            <person name="Ovreas L."/>
            <person name="Rohde M."/>
            <person name="Galperin M.Y."/>
            <person name="Jogler C."/>
        </authorList>
    </citation>
    <scope>NUCLEOTIDE SEQUENCE [LARGE SCALE GENOMIC DNA]</scope>
    <source>
        <strain evidence="1 2">ElP</strain>
    </source>
</reference>
<dbReference type="OrthoDB" id="9796770at2"/>
<protein>
    <submittedName>
        <fullName evidence="1">Uncharacterized protein</fullName>
    </submittedName>
</protein>
<dbReference type="RefSeq" id="WP_145275470.1">
    <property type="nucleotide sequence ID" value="NZ_CP036426.1"/>
</dbReference>
<dbReference type="EMBL" id="CP036426">
    <property type="protein sequence ID" value="QDV37542.1"/>
    <property type="molecule type" value="Genomic_DNA"/>
</dbReference>
<accession>A0A518H9K0</accession>
<evidence type="ECO:0000313" key="1">
    <source>
        <dbReference type="EMBL" id="QDV37542.1"/>
    </source>
</evidence>
<sequence>MKVYKGRFETHRVGTKRHPRHVIGDEQLRDDFRLYAGEAGSNWTRDGRRARLYYRREDAEVDIEGIARRDPLLEPEDRYTLEVEITTLGAPEREDVERLLRDALAVGLRRVRFRPDRSFVDSLVVIDPETARLRPWDGAASDEQPEHGAS</sequence>
<organism evidence="1 2">
    <name type="scientific">Tautonia plasticadhaerens</name>
    <dbReference type="NCBI Taxonomy" id="2527974"/>
    <lineage>
        <taxon>Bacteria</taxon>
        <taxon>Pseudomonadati</taxon>
        <taxon>Planctomycetota</taxon>
        <taxon>Planctomycetia</taxon>
        <taxon>Isosphaerales</taxon>
        <taxon>Isosphaeraceae</taxon>
        <taxon>Tautonia</taxon>
    </lineage>
</organism>
<dbReference type="KEGG" id="tpla:ElP_54820"/>
<gene>
    <name evidence="1" type="ORF">ElP_54820</name>
</gene>
<dbReference type="AlphaFoldDB" id="A0A518H9K0"/>